<feature type="transmembrane region" description="Helical" evidence="7">
    <location>
        <begin position="246"/>
        <end position="265"/>
    </location>
</feature>
<feature type="transmembrane region" description="Helical" evidence="7">
    <location>
        <begin position="215"/>
        <end position="234"/>
    </location>
</feature>
<proteinExistence type="inferred from homology"/>
<accession>A0A1F5PLF3</accession>
<keyword evidence="3 7" id="KW-0808">Transferase</keyword>
<feature type="transmembrane region" description="Helical" evidence="7">
    <location>
        <begin position="42"/>
        <end position="59"/>
    </location>
</feature>
<dbReference type="Pfam" id="PF01790">
    <property type="entry name" value="LGT"/>
    <property type="match status" value="1"/>
</dbReference>
<dbReference type="PANTHER" id="PTHR30589">
    <property type="entry name" value="PROLIPOPROTEIN DIACYLGLYCERYL TRANSFERASE"/>
    <property type="match status" value="1"/>
</dbReference>
<comment type="caution">
    <text evidence="8">The sequence shown here is derived from an EMBL/GenBank/DDBJ whole genome shotgun (WGS) entry which is preliminary data.</text>
</comment>
<dbReference type="PANTHER" id="PTHR30589:SF0">
    <property type="entry name" value="PHOSPHATIDYLGLYCEROL--PROLIPOPROTEIN DIACYLGLYCERYL TRANSFERASE"/>
    <property type="match status" value="1"/>
</dbReference>
<dbReference type="GO" id="GO:0005886">
    <property type="term" value="C:plasma membrane"/>
    <property type="evidence" value="ECO:0007669"/>
    <property type="project" value="UniProtKB-SubCell"/>
</dbReference>
<feature type="transmembrane region" description="Helical" evidence="7">
    <location>
        <begin position="143"/>
        <end position="165"/>
    </location>
</feature>
<evidence type="ECO:0000256" key="6">
    <source>
        <dbReference type="ARBA" id="ARBA00023136"/>
    </source>
</evidence>
<evidence type="ECO:0000256" key="3">
    <source>
        <dbReference type="ARBA" id="ARBA00022679"/>
    </source>
</evidence>
<reference evidence="8 9" key="1">
    <citation type="journal article" date="2016" name="Nat. Commun.">
        <title>Thousands of microbial genomes shed light on interconnected biogeochemical processes in an aquifer system.</title>
        <authorList>
            <person name="Anantharaman K."/>
            <person name="Brown C.T."/>
            <person name="Hug L.A."/>
            <person name="Sharon I."/>
            <person name="Castelle C.J."/>
            <person name="Probst A.J."/>
            <person name="Thomas B.C."/>
            <person name="Singh A."/>
            <person name="Wilkins M.J."/>
            <person name="Karaoz U."/>
            <person name="Brodie E.L."/>
            <person name="Williams K.H."/>
            <person name="Hubbard S.S."/>
            <person name="Banfield J.F."/>
        </authorList>
    </citation>
    <scope>NUCLEOTIDE SEQUENCE [LARGE SCALE GENOMIC DNA]</scope>
</reference>
<evidence type="ECO:0000313" key="8">
    <source>
        <dbReference type="EMBL" id="OGE90634.1"/>
    </source>
</evidence>
<dbReference type="GO" id="GO:0042158">
    <property type="term" value="P:lipoprotein biosynthetic process"/>
    <property type="evidence" value="ECO:0007669"/>
    <property type="project" value="UniProtKB-UniRule"/>
</dbReference>
<dbReference type="UniPathway" id="UPA00664"/>
<dbReference type="EC" id="2.5.1.145" evidence="7"/>
<feature type="transmembrane region" description="Helical" evidence="7">
    <location>
        <begin position="185"/>
        <end position="208"/>
    </location>
</feature>
<evidence type="ECO:0000313" key="9">
    <source>
        <dbReference type="Proteomes" id="UP000177682"/>
    </source>
</evidence>
<protein>
    <recommendedName>
        <fullName evidence="7">Phosphatidylglycerol--prolipoprotein diacylglyceryl transferase</fullName>
        <ecNumber evidence="7">2.5.1.145</ecNumber>
    </recommendedName>
</protein>
<dbReference type="GO" id="GO:0008961">
    <property type="term" value="F:phosphatidylglycerol-prolipoprotein diacylglyceryl transferase activity"/>
    <property type="evidence" value="ECO:0007669"/>
    <property type="project" value="UniProtKB-UniRule"/>
</dbReference>
<comment type="pathway">
    <text evidence="7">Protein modification; lipoprotein biosynthesis (diacylglyceryl transfer).</text>
</comment>
<name>A0A1F5PLF3_9BACT</name>
<comment type="subcellular location">
    <subcellularLocation>
        <location evidence="7">Cell membrane</location>
        <topology evidence="7">Multi-pass membrane protein</topology>
    </subcellularLocation>
</comment>
<keyword evidence="5 7" id="KW-1133">Transmembrane helix</keyword>
<feature type="transmembrane region" description="Helical" evidence="7">
    <location>
        <begin position="111"/>
        <end position="131"/>
    </location>
</feature>
<evidence type="ECO:0000256" key="7">
    <source>
        <dbReference type="HAMAP-Rule" id="MF_01147"/>
    </source>
</evidence>
<evidence type="ECO:0000256" key="1">
    <source>
        <dbReference type="ARBA" id="ARBA00007150"/>
    </source>
</evidence>
<dbReference type="EMBL" id="MFEY01000004">
    <property type="protein sequence ID" value="OGE90634.1"/>
    <property type="molecule type" value="Genomic_DNA"/>
</dbReference>
<evidence type="ECO:0000256" key="5">
    <source>
        <dbReference type="ARBA" id="ARBA00022989"/>
    </source>
</evidence>
<gene>
    <name evidence="7" type="primary">lgt</name>
    <name evidence="8" type="ORF">A3E29_00675</name>
</gene>
<dbReference type="Proteomes" id="UP000177682">
    <property type="component" value="Unassembled WGS sequence"/>
</dbReference>
<comment type="similarity">
    <text evidence="1 7">Belongs to the Lgt family.</text>
</comment>
<keyword evidence="2 7" id="KW-1003">Cell membrane</keyword>
<keyword evidence="8" id="KW-0449">Lipoprotein</keyword>
<comment type="catalytic activity">
    <reaction evidence="7">
        <text>L-cysteinyl-[prolipoprotein] + a 1,2-diacyl-sn-glycero-3-phospho-(1'-sn-glycerol) = an S-1,2-diacyl-sn-glyceryl-L-cysteinyl-[prolipoprotein] + sn-glycerol 1-phosphate + H(+)</text>
        <dbReference type="Rhea" id="RHEA:56712"/>
        <dbReference type="Rhea" id="RHEA-COMP:14679"/>
        <dbReference type="Rhea" id="RHEA-COMP:14680"/>
        <dbReference type="ChEBI" id="CHEBI:15378"/>
        <dbReference type="ChEBI" id="CHEBI:29950"/>
        <dbReference type="ChEBI" id="CHEBI:57685"/>
        <dbReference type="ChEBI" id="CHEBI:64716"/>
        <dbReference type="ChEBI" id="CHEBI:140658"/>
        <dbReference type="EC" id="2.5.1.145"/>
    </reaction>
</comment>
<evidence type="ECO:0000256" key="4">
    <source>
        <dbReference type="ARBA" id="ARBA00022692"/>
    </source>
</evidence>
<dbReference type="HAMAP" id="MF_01147">
    <property type="entry name" value="Lgt"/>
    <property type="match status" value="1"/>
</dbReference>
<feature type="transmembrane region" description="Helical" evidence="7">
    <location>
        <begin position="79"/>
        <end position="99"/>
    </location>
</feature>
<feature type="binding site" evidence="7">
    <location>
        <position position="159"/>
    </location>
    <ligand>
        <name>a 1,2-diacyl-sn-glycero-3-phospho-(1'-sn-glycerol)</name>
        <dbReference type="ChEBI" id="CHEBI:64716"/>
    </ligand>
</feature>
<evidence type="ECO:0000256" key="2">
    <source>
        <dbReference type="ARBA" id="ARBA00022475"/>
    </source>
</evidence>
<dbReference type="PROSITE" id="PS01311">
    <property type="entry name" value="LGT"/>
    <property type="match status" value="1"/>
</dbReference>
<keyword evidence="4 7" id="KW-0812">Transmembrane</keyword>
<sequence>MRKFIWPLSTLAALLLIYFVFIPAFSGNLVINPVIDAGFFHLRLYGLTMGLAIASAYFCARHLSWRFGISKQAVDDYTFWAVIVGFLGARIYYVGFNWSYFGQNLSEIYRIWHGGISIYGGLIAGLIFTVIYSRKKAYSFYQLFDLVALSVPLAQAVGRFGNFFNQEAFGTPTALPWKMLVNGQFVHPAFLYEAAADIIIFLILLKFIGRTRPGAIGWTYLGLYSLARFGVEAIRNDSFWIHGIRVDQVTAVSVLIISAIMLLRLKKD</sequence>
<dbReference type="NCBIfam" id="TIGR00544">
    <property type="entry name" value="lgt"/>
    <property type="match status" value="1"/>
</dbReference>
<comment type="function">
    <text evidence="7">Catalyzes the transfer of the diacylglyceryl group from phosphatidylglycerol to the sulfhydryl group of the N-terminal cysteine of a prolipoprotein, the first step in the formation of mature lipoproteins.</text>
</comment>
<keyword evidence="6 7" id="KW-0472">Membrane</keyword>
<dbReference type="InterPro" id="IPR001640">
    <property type="entry name" value="Lgt"/>
</dbReference>
<dbReference type="AlphaFoldDB" id="A0A1F5PLF3"/>
<organism evidence="8 9">
    <name type="scientific">Candidatus Doudnabacteria bacterium RIFCSPHIGHO2_12_FULL_48_16</name>
    <dbReference type="NCBI Taxonomy" id="1817838"/>
    <lineage>
        <taxon>Bacteria</taxon>
        <taxon>Candidatus Doudnaibacteriota</taxon>
    </lineage>
</organism>